<reference evidence="1 2" key="1">
    <citation type="submission" date="2020-08" db="EMBL/GenBank/DDBJ databases">
        <title>Genomic Encyclopedia of Type Strains, Phase IV (KMG-IV): sequencing the most valuable type-strain genomes for metagenomic binning, comparative biology and taxonomic classification.</title>
        <authorList>
            <person name="Goeker M."/>
        </authorList>
    </citation>
    <scope>NUCLEOTIDE SEQUENCE [LARGE SCALE GENOMIC DNA]</scope>
    <source>
        <strain evidence="1 2">DSM 28570</strain>
    </source>
</reference>
<dbReference type="AlphaFoldDB" id="A0A840UV29"/>
<accession>A0A840UV29</accession>
<comment type="caution">
    <text evidence="1">The sequence shown here is derived from an EMBL/GenBank/DDBJ whole genome shotgun (WGS) entry which is preliminary data.</text>
</comment>
<name>A0A840UV29_9BACT</name>
<protein>
    <submittedName>
        <fullName evidence="1">Uncharacterized protein</fullName>
    </submittedName>
</protein>
<evidence type="ECO:0000313" key="1">
    <source>
        <dbReference type="EMBL" id="MBB5349642.1"/>
    </source>
</evidence>
<dbReference type="Proteomes" id="UP000539642">
    <property type="component" value="Unassembled WGS sequence"/>
</dbReference>
<organism evidence="1 2">
    <name type="scientific">Desulfoprunum benzoelyticum</name>
    <dbReference type="NCBI Taxonomy" id="1506996"/>
    <lineage>
        <taxon>Bacteria</taxon>
        <taxon>Pseudomonadati</taxon>
        <taxon>Thermodesulfobacteriota</taxon>
        <taxon>Desulfobulbia</taxon>
        <taxon>Desulfobulbales</taxon>
        <taxon>Desulfobulbaceae</taxon>
        <taxon>Desulfoprunum</taxon>
    </lineage>
</organism>
<proteinExistence type="predicted"/>
<gene>
    <name evidence="1" type="ORF">HNQ81_003398</name>
</gene>
<sequence length="65" mass="7332">MSRARSISSCTAATIECLDRREVPVRGVVPPGYEVFAREILGLLAMKQEGIWRHLRRYSGFSFCG</sequence>
<keyword evidence="2" id="KW-1185">Reference proteome</keyword>
<dbReference type="EMBL" id="JACHEO010000032">
    <property type="protein sequence ID" value="MBB5349642.1"/>
    <property type="molecule type" value="Genomic_DNA"/>
</dbReference>
<evidence type="ECO:0000313" key="2">
    <source>
        <dbReference type="Proteomes" id="UP000539642"/>
    </source>
</evidence>